<feature type="region of interest" description="Disordered" evidence="1">
    <location>
        <begin position="1"/>
        <end position="21"/>
    </location>
</feature>
<sequence>MATHVTNVKMRPPKASEAHTSLLVKSEVSKDTSISNSNNEDFHTEVVITQEMINEEEKSSIEAAQEDKMLRKKYEVQIQNEQEVKIKQLNHLLYRSQFYTEYITMKINSAKAEEKKREELAKKQEEMNLKKESRLLENSSETKSLAVKSRKRGNKSSIIDYFDEEAIKRAKSVDCEDIFKPLTEIKMVGTRITSVGLEVPENQP</sequence>
<dbReference type="AlphaFoldDB" id="A0A1B6C303"/>
<gene>
    <name evidence="2" type="ORF">g.32292</name>
</gene>
<evidence type="ECO:0000256" key="1">
    <source>
        <dbReference type="SAM" id="MobiDB-lite"/>
    </source>
</evidence>
<protein>
    <submittedName>
        <fullName evidence="2">Uncharacterized protein</fullName>
    </submittedName>
</protein>
<dbReference type="EMBL" id="GEDC01029406">
    <property type="protein sequence ID" value="JAS07892.1"/>
    <property type="molecule type" value="Transcribed_RNA"/>
</dbReference>
<organism evidence="2">
    <name type="scientific">Clastoptera arizonana</name>
    <name type="common">Arizona spittle bug</name>
    <dbReference type="NCBI Taxonomy" id="38151"/>
    <lineage>
        <taxon>Eukaryota</taxon>
        <taxon>Metazoa</taxon>
        <taxon>Ecdysozoa</taxon>
        <taxon>Arthropoda</taxon>
        <taxon>Hexapoda</taxon>
        <taxon>Insecta</taxon>
        <taxon>Pterygota</taxon>
        <taxon>Neoptera</taxon>
        <taxon>Paraneoptera</taxon>
        <taxon>Hemiptera</taxon>
        <taxon>Auchenorrhyncha</taxon>
        <taxon>Cercopoidea</taxon>
        <taxon>Clastopteridae</taxon>
        <taxon>Clastoptera</taxon>
    </lineage>
</organism>
<dbReference type="GO" id="GO:0006346">
    <property type="term" value="P:DNA methylation-dependent constitutive heterochromatin formation"/>
    <property type="evidence" value="ECO:0007669"/>
    <property type="project" value="TreeGrafter"/>
</dbReference>
<dbReference type="GO" id="GO:0003682">
    <property type="term" value="F:chromatin binding"/>
    <property type="evidence" value="ECO:0007669"/>
    <property type="project" value="TreeGrafter"/>
</dbReference>
<reference evidence="2" key="1">
    <citation type="submission" date="2015-12" db="EMBL/GenBank/DDBJ databases">
        <title>De novo transcriptome assembly of four potential Pierce s Disease insect vectors from Arizona vineyards.</title>
        <authorList>
            <person name="Tassone E.E."/>
        </authorList>
    </citation>
    <scope>NUCLEOTIDE SEQUENCE</scope>
</reference>
<name>A0A1B6C303_9HEMI</name>
<dbReference type="GO" id="GO:0005721">
    <property type="term" value="C:pericentric heterochromatin"/>
    <property type="evidence" value="ECO:0007669"/>
    <property type="project" value="TreeGrafter"/>
</dbReference>
<dbReference type="PANTHER" id="PTHR47161:SF1">
    <property type="entry name" value="LYMPHOID-SPECIFIC HELICASE"/>
    <property type="match status" value="1"/>
</dbReference>
<feature type="non-terminal residue" evidence="2">
    <location>
        <position position="204"/>
    </location>
</feature>
<dbReference type="GO" id="GO:0031508">
    <property type="term" value="P:pericentric heterochromatin formation"/>
    <property type="evidence" value="ECO:0007669"/>
    <property type="project" value="TreeGrafter"/>
</dbReference>
<accession>A0A1B6C303</accession>
<dbReference type="PANTHER" id="PTHR47161">
    <property type="entry name" value="LYMPHOID-SPECIFIC HELICASE"/>
    <property type="match status" value="1"/>
</dbReference>
<dbReference type="GO" id="GO:0005634">
    <property type="term" value="C:nucleus"/>
    <property type="evidence" value="ECO:0007669"/>
    <property type="project" value="TreeGrafter"/>
</dbReference>
<feature type="region of interest" description="Disordered" evidence="1">
    <location>
        <begin position="132"/>
        <end position="153"/>
    </location>
</feature>
<dbReference type="GO" id="GO:0044027">
    <property type="term" value="P:negative regulation of gene expression via chromosomal CpG island methylation"/>
    <property type="evidence" value="ECO:0007669"/>
    <property type="project" value="TreeGrafter"/>
</dbReference>
<proteinExistence type="predicted"/>
<evidence type="ECO:0000313" key="2">
    <source>
        <dbReference type="EMBL" id="JAS07892.1"/>
    </source>
</evidence>